<gene>
    <name evidence="3" type="ORF">ACFPQB_07955</name>
</gene>
<dbReference type="GO" id="GO:0016787">
    <property type="term" value="F:hydrolase activity"/>
    <property type="evidence" value="ECO:0007669"/>
    <property type="project" value="UniProtKB-KW"/>
</dbReference>
<feature type="domain" description="DUF1023" evidence="2">
    <location>
        <begin position="314"/>
        <end position="480"/>
    </location>
</feature>
<name>A0ABW0ZCX2_9ACTN</name>
<keyword evidence="3" id="KW-0378">Hydrolase</keyword>
<dbReference type="EMBL" id="JBHSNS010000002">
    <property type="protein sequence ID" value="MFC5728849.1"/>
    <property type="molecule type" value="Genomic_DNA"/>
</dbReference>
<organism evidence="3 4">
    <name type="scientific">Nocardioides vastitatis</name>
    <dbReference type="NCBI Taxonomy" id="2568655"/>
    <lineage>
        <taxon>Bacteria</taxon>
        <taxon>Bacillati</taxon>
        <taxon>Actinomycetota</taxon>
        <taxon>Actinomycetes</taxon>
        <taxon>Propionibacteriales</taxon>
        <taxon>Nocardioidaceae</taxon>
        <taxon>Nocardioides</taxon>
    </lineage>
</organism>
<dbReference type="Pfam" id="PF06259">
    <property type="entry name" value="Abhydrolase_8"/>
    <property type="match status" value="1"/>
</dbReference>
<protein>
    <submittedName>
        <fullName evidence="3">Alpha/beta hydrolase</fullName>
    </submittedName>
</protein>
<evidence type="ECO:0000256" key="1">
    <source>
        <dbReference type="SAM" id="Coils"/>
    </source>
</evidence>
<keyword evidence="1" id="KW-0175">Coiled coil</keyword>
<dbReference type="Proteomes" id="UP001596072">
    <property type="component" value="Unassembled WGS sequence"/>
</dbReference>
<evidence type="ECO:0000259" key="2">
    <source>
        <dbReference type="Pfam" id="PF06259"/>
    </source>
</evidence>
<dbReference type="RefSeq" id="WP_136435195.1">
    <property type="nucleotide sequence ID" value="NZ_JBHSNS010000002.1"/>
</dbReference>
<dbReference type="InterPro" id="IPR010427">
    <property type="entry name" value="DUF1023"/>
</dbReference>
<reference evidence="4" key="1">
    <citation type="journal article" date="2019" name="Int. J. Syst. Evol. Microbiol.">
        <title>The Global Catalogue of Microorganisms (GCM) 10K type strain sequencing project: providing services to taxonomists for standard genome sequencing and annotation.</title>
        <authorList>
            <consortium name="The Broad Institute Genomics Platform"/>
            <consortium name="The Broad Institute Genome Sequencing Center for Infectious Disease"/>
            <person name="Wu L."/>
            <person name="Ma J."/>
        </authorList>
    </citation>
    <scope>NUCLEOTIDE SEQUENCE [LARGE SCALE GENOMIC DNA]</scope>
    <source>
        <strain evidence="4">YIM 94188</strain>
    </source>
</reference>
<dbReference type="InterPro" id="IPR029058">
    <property type="entry name" value="AB_hydrolase_fold"/>
</dbReference>
<proteinExistence type="predicted"/>
<evidence type="ECO:0000313" key="3">
    <source>
        <dbReference type="EMBL" id="MFC5728849.1"/>
    </source>
</evidence>
<feature type="coiled-coil region" evidence="1">
    <location>
        <begin position="84"/>
        <end position="151"/>
    </location>
</feature>
<evidence type="ECO:0000313" key="4">
    <source>
        <dbReference type="Proteomes" id="UP001596072"/>
    </source>
</evidence>
<keyword evidence="4" id="KW-1185">Reference proteome</keyword>
<sequence length="612" mass="65895">MAIVLPGTIAEFQEMESTPERAMTLATNLRAVTTSVKDVQGWAGFLGAGQWAGDTKEASDHALTRFGRRLEGPEAALFRAVTATDRFEDRLRRLKARRSALEARRSGLNTDVDTLEGEINGAGDGVDEATVATWERRAERLRRRADEVGADITAWVTDYTSAETDYIAALQGVDSVAEGKTAAEDPTLPDVDHLTEGFEQRRESPELLNAWWQSLTRAQRQALVTEYPELIGNADGIPVRDRDEANRAGLYSDIDHLTERETDGQLTETQREILENARTIRENLDDYKERVDPATGDHLTNLIVYKPGIHTEDGGVAISFGDPDRADHVAAFVPGLTSETSSLPGNLASIDQLYQEAAGNKNGSVATIFWLDYDAPSGDFSSSEEVLDFAEVIASGAADRGGERFGDFIDGLRASDSGEPAHLTAIGHSYGSTTVGHALQDGAPVDDAVLIGSPGQPVRTADALTDADVWVGSKDYDPVTLLGLGDRGGIGALGHDPAQETFGGTRFETGNGFYRVEDLFTNHTSYFDGESLENLGHIVADNDGGVTRDDPRDAWTAGHYQTLDELLLGTSVASGGDWLWDRGKDAAEGIGEALTGIPDSLVRGFGPGRFIP</sequence>
<dbReference type="SUPFAM" id="SSF53474">
    <property type="entry name" value="alpha/beta-Hydrolases"/>
    <property type="match status" value="1"/>
</dbReference>
<accession>A0ABW0ZCX2</accession>
<comment type="caution">
    <text evidence="3">The sequence shown here is derived from an EMBL/GenBank/DDBJ whole genome shotgun (WGS) entry which is preliminary data.</text>
</comment>